<evidence type="ECO:0000313" key="5">
    <source>
        <dbReference type="Proteomes" id="UP000308092"/>
    </source>
</evidence>
<dbReference type="Gene3D" id="3.40.50.1820">
    <property type="entry name" value="alpha/beta hydrolase"/>
    <property type="match status" value="1"/>
</dbReference>
<evidence type="ECO:0008006" key="7">
    <source>
        <dbReference type="Google" id="ProtNLM"/>
    </source>
</evidence>
<keyword evidence="5" id="KW-1185">Reference proteome</keyword>
<dbReference type="STRING" id="1220188.A0A4V3UQP7"/>
<dbReference type="SUPFAM" id="SSF53474">
    <property type="entry name" value="alpha/beta-Hydrolases"/>
    <property type="match status" value="1"/>
</dbReference>
<keyword evidence="1" id="KW-0378">Hydrolase</keyword>
<keyword evidence="2" id="KW-0732">Signal</keyword>
<feature type="signal peptide" evidence="2">
    <location>
        <begin position="1"/>
        <end position="19"/>
    </location>
</feature>
<name>A0A4V3UQP7_9EURO</name>
<dbReference type="Proteomes" id="UP000308092">
    <property type="component" value="Unassembled WGS sequence"/>
</dbReference>
<dbReference type="PANTHER" id="PTHR34853:SF5">
    <property type="entry name" value="LIP-DOMAIN-CONTAINING PROTEIN-RELATED"/>
    <property type="match status" value="1"/>
</dbReference>
<dbReference type="InterPro" id="IPR005152">
    <property type="entry name" value="Lipase_secreted"/>
</dbReference>
<reference evidence="3 6" key="2">
    <citation type="submission" date="2019-08" db="EMBL/GenBank/DDBJ databases">
        <title>The genome sequence of a newly discovered highly antifungal drug resistant Aspergillus species, Aspergillus tanneri NIH 1004.</title>
        <authorList>
            <person name="Mounaud S."/>
            <person name="Singh I."/>
            <person name="Joardar V."/>
            <person name="Pakala S."/>
            <person name="Pakala S."/>
            <person name="Venepally P."/>
            <person name="Chung J.K."/>
            <person name="Losada L."/>
            <person name="Nierman W.C."/>
        </authorList>
    </citation>
    <scope>NUCLEOTIDE SEQUENCE [LARGE SCALE GENOMIC DNA]</scope>
    <source>
        <strain evidence="3 6">NIH1004</strain>
    </source>
</reference>
<evidence type="ECO:0000313" key="3">
    <source>
        <dbReference type="EMBL" id="KAA8650351.1"/>
    </source>
</evidence>
<evidence type="ECO:0000256" key="2">
    <source>
        <dbReference type="SAM" id="SignalP"/>
    </source>
</evidence>
<proteinExistence type="predicted"/>
<organism evidence="4 5">
    <name type="scientific">Aspergillus tanneri</name>
    <dbReference type="NCBI Taxonomy" id="1220188"/>
    <lineage>
        <taxon>Eukaryota</taxon>
        <taxon>Fungi</taxon>
        <taxon>Dikarya</taxon>
        <taxon>Ascomycota</taxon>
        <taxon>Pezizomycotina</taxon>
        <taxon>Eurotiomycetes</taxon>
        <taxon>Eurotiomycetidae</taxon>
        <taxon>Eurotiales</taxon>
        <taxon>Aspergillaceae</taxon>
        <taxon>Aspergillus</taxon>
        <taxon>Aspergillus subgen. Circumdati</taxon>
    </lineage>
</organism>
<dbReference type="Gene3D" id="1.10.260.130">
    <property type="match status" value="1"/>
</dbReference>
<feature type="chain" id="PRO_5036360238" description="Secretory lipase-domain-containing protein" evidence="2">
    <location>
        <begin position="20"/>
        <end position="436"/>
    </location>
</feature>
<evidence type="ECO:0000313" key="6">
    <source>
        <dbReference type="Proteomes" id="UP000324241"/>
    </source>
</evidence>
<dbReference type="EMBL" id="QUQM01000001">
    <property type="protein sequence ID" value="KAA8650351.1"/>
    <property type="molecule type" value="Genomic_DNA"/>
</dbReference>
<dbReference type="PANTHER" id="PTHR34853">
    <property type="match status" value="1"/>
</dbReference>
<dbReference type="OrthoDB" id="2373480at2759"/>
<dbReference type="GO" id="GO:0016042">
    <property type="term" value="P:lipid catabolic process"/>
    <property type="evidence" value="ECO:0007669"/>
    <property type="project" value="InterPro"/>
</dbReference>
<evidence type="ECO:0000256" key="1">
    <source>
        <dbReference type="ARBA" id="ARBA00022801"/>
    </source>
</evidence>
<dbReference type="InterPro" id="IPR029058">
    <property type="entry name" value="AB_hydrolase_fold"/>
</dbReference>
<dbReference type="VEuPathDB" id="FungiDB:EYZ11_000750"/>
<dbReference type="Pfam" id="PF03583">
    <property type="entry name" value="LIP"/>
    <property type="match status" value="1"/>
</dbReference>
<comment type="caution">
    <text evidence="4">The sequence shown here is derived from an EMBL/GenBank/DDBJ whole genome shotgun (WGS) entry which is preliminary data.</text>
</comment>
<reference evidence="4 5" key="1">
    <citation type="submission" date="2019-03" db="EMBL/GenBank/DDBJ databases">
        <title>The genome sequence of a newly discovered highly antifungal drug resistant Aspergillus species, Aspergillus tanneri NIH 1004.</title>
        <authorList>
            <person name="Mounaud S."/>
            <person name="Singh I."/>
            <person name="Joardar V."/>
            <person name="Pakala S."/>
            <person name="Pakala S."/>
            <person name="Venepally P."/>
            <person name="Hoover J."/>
            <person name="Nierman W."/>
            <person name="Chung J."/>
            <person name="Losada L."/>
        </authorList>
    </citation>
    <scope>NUCLEOTIDE SEQUENCE [LARGE SCALE GENOMIC DNA]</scope>
    <source>
        <strain evidence="4 5">NIH1004</strain>
    </source>
</reference>
<accession>A0A4V3UQP7</accession>
<dbReference type="EMBL" id="SOSA01000011">
    <property type="protein sequence ID" value="THC99820.1"/>
    <property type="molecule type" value="Genomic_DNA"/>
</dbReference>
<evidence type="ECO:0000313" key="4">
    <source>
        <dbReference type="EMBL" id="THC99820.1"/>
    </source>
</evidence>
<dbReference type="Proteomes" id="UP000324241">
    <property type="component" value="Unassembled WGS sequence"/>
</dbReference>
<dbReference type="GO" id="GO:0004806">
    <property type="term" value="F:triacylglycerol lipase activity"/>
    <property type="evidence" value="ECO:0007669"/>
    <property type="project" value="InterPro"/>
</dbReference>
<sequence length="436" mass="47319">MHFSKAFCAAFGLFLLADQSSIPSSSLHRSSAPIPPSLDPFYNPSDLSWRFTIPGTILKFRNITFGLTSPSPAIQASYQLLYRTTNAHGHPSHTVTTIIIPSDANLTRLLSYQIAYNSPDINCSPSYWLQDGASHRSHGILGELRHLIIAFLAQGIPMNIPDHEGVNAAFSVGTQTGYSVLDSLRAVTKSGSITGISSAASITMIGYSGGALATEWASELHSSYAPDIRISAAAMGGLPTNITKTFFAIDGTYHAELITAAFNGIANAFNRFAIYIRRHLKPEYASTFYSPRQECTKKISSQLEFSFRGRHPNISSFFDNGNRIVYDQADLINTIGVMGFHGIPNFPLYVWKGTNDEVSVPIEDTDALVKKYCAAGTNITYVRVQDGDHRKALVAGLPGAKGFLNDTYNGIVPTMCTNTTIPAKVGDDANGMEELL</sequence>
<protein>
    <recommendedName>
        <fullName evidence="7">Secretory lipase-domain-containing protein</fullName>
    </recommendedName>
</protein>
<dbReference type="GeneID" id="54325737"/>
<gene>
    <name evidence="3" type="ORF">ATNIH1004_003035</name>
    <name evidence="4" type="ORF">EYZ11_000750</name>
</gene>
<dbReference type="RefSeq" id="XP_033429712.1">
    <property type="nucleotide sequence ID" value="XM_033567717.1"/>
</dbReference>
<dbReference type="AlphaFoldDB" id="A0A4V3UQP7"/>